<dbReference type="HOGENOM" id="CLU_476724_0_0_1"/>
<reference evidence="2 3" key="1">
    <citation type="journal article" date="2011" name="Science">
        <title>The ecoresponsive genome of Daphnia pulex.</title>
        <authorList>
            <person name="Colbourne J.K."/>
            <person name="Pfrender M.E."/>
            <person name="Gilbert D."/>
            <person name="Thomas W.K."/>
            <person name="Tucker A."/>
            <person name="Oakley T.H."/>
            <person name="Tokishita S."/>
            <person name="Aerts A."/>
            <person name="Arnold G.J."/>
            <person name="Basu M.K."/>
            <person name="Bauer D.J."/>
            <person name="Caceres C.E."/>
            <person name="Carmel L."/>
            <person name="Casola C."/>
            <person name="Choi J.H."/>
            <person name="Detter J.C."/>
            <person name="Dong Q."/>
            <person name="Dusheyko S."/>
            <person name="Eads B.D."/>
            <person name="Frohlich T."/>
            <person name="Geiler-Samerotte K.A."/>
            <person name="Gerlach D."/>
            <person name="Hatcher P."/>
            <person name="Jogdeo S."/>
            <person name="Krijgsveld J."/>
            <person name="Kriventseva E.V."/>
            <person name="Kultz D."/>
            <person name="Laforsch C."/>
            <person name="Lindquist E."/>
            <person name="Lopez J."/>
            <person name="Manak J.R."/>
            <person name="Muller J."/>
            <person name="Pangilinan J."/>
            <person name="Patwardhan R.P."/>
            <person name="Pitluck S."/>
            <person name="Pritham E.J."/>
            <person name="Rechtsteiner A."/>
            <person name="Rho M."/>
            <person name="Rogozin I.B."/>
            <person name="Sakarya O."/>
            <person name="Salamov A."/>
            <person name="Schaack S."/>
            <person name="Shapiro H."/>
            <person name="Shiga Y."/>
            <person name="Skalitzky C."/>
            <person name="Smith Z."/>
            <person name="Souvorov A."/>
            <person name="Sung W."/>
            <person name="Tang Z."/>
            <person name="Tsuchiya D."/>
            <person name="Tu H."/>
            <person name="Vos H."/>
            <person name="Wang M."/>
            <person name="Wolf Y.I."/>
            <person name="Yamagata H."/>
            <person name="Yamada T."/>
            <person name="Ye Y."/>
            <person name="Shaw J.R."/>
            <person name="Andrews J."/>
            <person name="Crease T.J."/>
            <person name="Tang H."/>
            <person name="Lucas S.M."/>
            <person name="Robertson H.M."/>
            <person name="Bork P."/>
            <person name="Koonin E.V."/>
            <person name="Zdobnov E.M."/>
            <person name="Grigoriev I.V."/>
            <person name="Lynch M."/>
            <person name="Boore J.L."/>
        </authorList>
    </citation>
    <scope>NUCLEOTIDE SEQUENCE [LARGE SCALE GENOMIC DNA]</scope>
</reference>
<dbReference type="GO" id="GO:0043130">
    <property type="term" value="F:ubiquitin binding"/>
    <property type="evidence" value="ECO:0000318"/>
    <property type="project" value="GO_Central"/>
</dbReference>
<dbReference type="CDD" id="cd14319">
    <property type="entry name" value="UBA_NBR1"/>
    <property type="match status" value="1"/>
</dbReference>
<gene>
    <name evidence="2" type="ORF">DAPPUDRAFT_220910</name>
</gene>
<name>E9FW86_DAPPU</name>
<feature type="region of interest" description="Disordered" evidence="1">
    <location>
        <begin position="216"/>
        <end position="242"/>
    </location>
</feature>
<protein>
    <recommendedName>
        <fullName evidence="4">UBA domain-containing protein</fullName>
    </recommendedName>
</protein>
<evidence type="ECO:0000313" key="2">
    <source>
        <dbReference type="EMBL" id="EFX88683.1"/>
    </source>
</evidence>
<evidence type="ECO:0000313" key="3">
    <source>
        <dbReference type="Proteomes" id="UP000000305"/>
    </source>
</evidence>
<dbReference type="Proteomes" id="UP000000305">
    <property type="component" value="Unassembled WGS sequence"/>
</dbReference>
<feature type="compositionally biased region" description="Polar residues" evidence="1">
    <location>
        <begin position="217"/>
        <end position="227"/>
    </location>
</feature>
<organism evidence="2 3">
    <name type="scientific">Daphnia pulex</name>
    <name type="common">Water flea</name>
    <dbReference type="NCBI Taxonomy" id="6669"/>
    <lineage>
        <taxon>Eukaryota</taxon>
        <taxon>Metazoa</taxon>
        <taxon>Ecdysozoa</taxon>
        <taxon>Arthropoda</taxon>
        <taxon>Crustacea</taxon>
        <taxon>Branchiopoda</taxon>
        <taxon>Diplostraca</taxon>
        <taxon>Cladocera</taxon>
        <taxon>Anomopoda</taxon>
        <taxon>Daphniidae</taxon>
        <taxon>Daphnia</taxon>
    </lineage>
</organism>
<sequence>MDSTKNEEVTLEQYEMADDSIPSWAITLFTKMKTEICAEVHAKVAYSMRIMLDQFHEDLKSSLQSFHEPITADECSCKELNKCSEKLAALCGSQNLKAKEEKKKRMKRIQQEIKKSNKLQKNVSESDTDNEKNMLETTPNNLISAQNYETPKVAPPIPPRKSSPSKSLVQTADFSDTTDVANSAETTDPNLCNKELLVHLTKLLNLDRQELLDGPAETSNIEEQSPEFQLYRSEKDENSQMASAENLLEQKLQNQESPVSQTSEVFSPSDSEFEVISMPPNVNPVSEYARLPRDMSPLISDYDDSSSSSDDFETETKVEFKDCKQMSVDNTTISQTSGTLYPALELKKMSLSMSTMTSSTNSTVLDGYMSSCSTEGAVALEPVVEPIIEIERERAPYCVPSEEVEKINRQEIVHSQPLPSEFLRDRKPYSHCPMVESEQQPQKQQQQPQQIPKVSRPPKHYQRDSNYRVDNIPESLWDETLTVAAQTYNAAKTAIGNLADTFVPGVASQAAAVSPQPRSSPVRTQPAYRIEMASKEQKLFEMGFLDHGLNATLLIRHNGDMDRVIAELIEPI</sequence>
<dbReference type="GO" id="GO:0016236">
    <property type="term" value="P:macroautophagy"/>
    <property type="evidence" value="ECO:0000318"/>
    <property type="project" value="GO_Central"/>
</dbReference>
<feature type="region of interest" description="Disordered" evidence="1">
    <location>
        <begin position="113"/>
        <end position="170"/>
    </location>
</feature>
<evidence type="ECO:0000256" key="1">
    <source>
        <dbReference type="SAM" id="MobiDB-lite"/>
    </source>
</evidence>
<dbReference type="EMBL" id="GL732525">
    <property type="protein sequence ID" value="EFX88683.1"/>
    <property type="molecule type" value="Genomic_DNA"/>
</dbReference>
<dbReference type="KEGG" id="dpx:DAPPUDRAFT_220910"/>
<evidence type="ECO:0008006" key="4">
    <source>
        <dbReference type="Google" id="ProtNLM"/>
    </source>
</evidence>
<proteinExistence type="predicted"/>
<dbReference type="SUPFAM" id="SSF46934">
    <property type="entry name" value="UBA-like"/>
    <property type="match status" value="1"/>
</dbReference>
<feature type="compositionally biased region" description="Polar residues" evidence="1">
    <location>
        <begin position="135"/>
        <end position="149"/>
    </location>
</feature>
<feature type="compositionally biased region" description="Low complexity" evidence="1">
    <location>
        <begin position="439"/>
        <end position="453"/>
    </location>
</feature>
<dbReference type="OrthoDB" id="661148at2759"/>
<accession>E9FW86</accession>
<feature type="region of interest" description="Disordered" evidence="1">
    <location>
        <begin position="433"/>
        <end position="466"/>
    </location>
</feature>
<dbReference type="Gene3D" id="1.10.8.10">
    <property type="entry name" value="DNA helicase RuvA subunit, C-terminal domain"/>
    <property type="match status" value="1"/>
</dbReference>
<dbReference type="AlphaFoldDB" id="E9FW86"/>
<dbReference type="InParanoid" id="E9FW86"/>
<keyword evidence="3" id="KW-1185">Reference proteome</keyword>
<dbReference type="GO" id="GO:0000407">
    <property type="term" value="C:phagophore assembly site"/>
    <property type="evidence" value="ECO:0000318"/>
    <property type="project" value="GO_Central"/>
</dbReference>
<dbReference type="InterPro" id="IPR009060">
    <property type="entry name" value="UBA-like_sf"/>
</dbReference>